<sequence length="203" mass="23683">MVKSLGGSLKIQRKSLSQFSTSYIVVTLMESKYSKRVIEKLNQIAEALPNLTPKEVISYWITAELEEAEMLYKLSESFRDIAKNDEIANVLLKLARESAEHAESLLDVYKKAFQSEEVLQVSLPSLEVVLQEELLTKFLKDGNYMGLLRALREVEIIAHRTYLYLSEYVEDEKLRDIFKWLAEEELRHYELINNLYRTQLSLK</sequence>
<accession>A0A7C0Y0F7</accession>
<evidence type="ECO:0000259" key="1">
    <source>
        <dbReference type="Pfam" id="PF02915"/>
    </source>
</evidence>
<dbReference type="InterPro" id="IPR003251">
    <property type="entry name" value="Rr_diiron-bd_dom"/>
</dbReference>
<dbReference type="Gene3D" id="1.20.1260.10">
    <property type="match status" value="1"/>
</dbReference>
<dbReference type="EMBL" id="DQYG01000008">
    <property type="protein sequence ID" value="HDD31031.1"/>
    <property type="molecule type" value="Genomic_DNA"/>
</dbReference>
<dbReference type="AlphaFoldDB" id="A0A7C0Y0F7"/>
<evidence type="ECO:0000313" key="2">
    <source>
        <dbReference type="EMBL" id="HDD31031.1"/>
    </source>
</evidence>
<feature type="domain" description="Rubrerythrin diiron-binding" evidence="1">
    <location>
        <begin position="61"/>
        <end position="196"/>
    </location>
</feature>
<name>A0A7C0Y0F7_THELI</name>
<dbReference type="GO" id="GO:0046872">
    <property type="term" value="F:metal ion binding"/>
    <property type="evidence" value="ECO:0007669"/>
    <property type="project" value="InterPro"/>
</dbReference>
<proteinExistence type="predicted"/>
<organism evidence="2">
    <name type="scientific">Thermococcus litoralis</name>
    <dbReference type="NCBI Taxonomy" id="2265"/>
    <lineage>
        <taxon>Archaea</taxon>
        <taxon>Methanobacteriati</taxon>
        <taxon>Methanobacteriota</taxon>
        <taxon>Thermococci</taxon>
        <taxon>Thermococcales</taxon>
        <taxon>Thermococcaceae</taxon>
        <taxon>Thermococcus</taxon>
    </lineage>
</organism>
<dbReference type="PANTHER" id="PTHR33531">
    <property type="entry name" value="RUBRERYTHRIN SUBFAMILY"/>
    <property type="match status" value="1"/>
</dbReference>
<reference evidence="2" key="1">
    <citation type="journal article" date="2020" name="mSystems">
        <title>Genome- and Community-Level Interaction Insights into Carbon Utilization and Element Cycling Functions of Hydrothermarchaeota in Hydrothermal Sediment.</title>
        <authorList>
            <person name="Zhou Z."/>
            <person name="Liu Y."/>
            <person name="Xu W."/>
            <person name="Pan J."/>
            <person name="Luo Z.H."/>
            <person name="Li M."/>
        </authorList>
    </citation>
    <scope>NUCLEOTIDE SEQUENCE [LARGE SCALE GENOMIC DNA]</scope>
    <source>
        <strain evidence="2">HyVt-151</strain>
    </source>
</reference>
<gene>
    <name evidence="2" type="ORF">ENF72_00180</name>
</gene>
<dbReference type="CDD" id="cd01045">
    <property type="entry name" value="Ferritin_like_AB"/>
    <property type="match status" value="1"/>
</dbReference>
<dbReference type="Pfam" id="PF02915">
    <property type="entry name" value="Rubrerythrin"/>
    <property type="match status" value="1"/>
</dbReference>
<comment type="caution">
    <text evidence="2">The sequence shown here is derived from an EMBL/GenBank/DDBJ whole genome shotgun (WGS) entry which is preliminary data.</text>
</comment>
<dbReference type="Proteomes" id="UP000886210">
    <property type="component" value="Unassembled WGS sequence"/>
</dbReference>
<dbReference type="PANTHER" id="PTHR33531:SF10">
    <property type="entry name" value="BLR7895 PROTEIN"/>
    <property type="match status" value="1"/>
</dbReference>
<dbReference type="GO" id="GO:0016491">
    <property type="term" value="F:oxidoreductase activity"/>
    <property type="evidence" value="ECO:0007669"/>
    <property type="project" value="InterPro"/>
</dbReference>
<dbReference type="InterPro" id="IPR009078">
    <property type="entry name" value="Ferritin-like_SF"/>
</dbReference>
<dbReference type="InterPro" id="IPR012347">
    <property type="entry name" value="Ferritin-like"/>
</dbReference>
<protein>
    <submittedName>
        <fullName evidence="2">Rubrerythrin</fullName>
    </submittedName>
</protein>
<dbReference type="SUPFAM" id="SSF47240">
    <property type="entry name" value="Ferritin-like"/>
    <property type="match status" value="1"/>
</dbReference>